<proteinExistence type="predicted"/>
<name>A0A021VW10_9CELL</name>
<accession>A0A021VW10</accession>
<evidence type="ECO:0000313" key="1">
    <source>
        <dbReference type="EMBL" id="EYR63272.1"/>
    </source>
</evidence>
<dbReference type="EMBL" id="AXCW01000110">
    <property type="protein sequence ID" value="EYR63272.1"/>
    <property type="molecule type" value="Genomic_DNA"/>
</dbReference>
<comment type="caution">
    <text evidence="1">The sequence shown here is derived from an EMBL/GenBank/DDBJ whole genome shotgun (WGS) entry which is preliminary data.</text>
</comment>
<dbReference type="RefSeq" id="WP_034226315.1">
    <property type="nucleotide sequence ID" value="NZ_AXCW01000110.1"/>
</dbReference>
<dbReference type="Proteomes" id="UP000019753">
    <property type="component" value="Unassembled WGS sequence"/>
</dbReference>
<sequence>MNACTDCGKPTKYPRDTHCGGCYARQNAGPQLLAIPTTTDIPALLALAARMGVRVWRTAPGEVPQPVTTHTAQESHR</sequence>
<organism evidence="1 2">
    <name type="scientific">Actinotalea ferrariae CF5-4</name>
    <dbReference type="NCBI Taxonomy" id="948458"/>
    <lineage>
        <taxon>Bacteria</taxon>
        <taxon>Bacillati</taxon>
        <taxon>Actinomycetota</taxon>
        <taxon>Actinomycetes</taxon>
        <taxon>Micrococcales</taxon>
        <taxon>Cellulomonadaceae</taxon>
        <taxon>Actinotalea</taxon>
    </lineage>
</organism>
<protein>
    <submittedName>
        <fullName evidence="1">Uncharacterized protein</fullName>
    </submittedName>
</protein>
<reference evidence="1 2" key="1">
    <citation type="submission" date="2014-01" db="EMBL/GenBank/DDBJ databases">
        <title>Actinotalea ferrariae CF5-4.</title>
        <authorList>
            <person name="Chen F."/>
            <person name="Li Y."/>
            <person name="Wang G."/>
        </authorList>
    </citation>
    <scope>NUCLEOTIDE SEQUENCE [LARGE SCALE GENOMIC DNA]</scope>
    <source>
        <strain evidence="1 2">CF5-4</strain>
    </source>
</reference>
<keyword evidence="2" id="KW-1185">Reference proteome</keyword>
<dbReference type="AlphaFoldDB" id="A0A021VW10"/>
<gene>
    <name evidence="1" type="ORF">N866_01800</name>
</gene>
<evidence type="ECO:0000313" key="2">
    <source>
        <dbReference type="Proteomes" id="UP000019753"/>
    </source>
</evidence>